<reference evidence="2 3" key="1">
    <citation type="journal article" date="2020" name="G3 (Bethesda)">
        <title>CeMbio - The Caenorhabditis elegans Microbiome Resource.</title>
        <authorList>
            <person name="Dirksen P."/>
            <person name="Assie A."/>
            <person name="Zimmermann J."/>
            <person name="Zhang F."/>
            <person name="Tietje A.M."/>
            <person name="Marsh S.A."/>
            <person name="Felix M.A."/>
            <person name="Shapira M."/>
            <person name="Kaleta C."/>
            <person name="Schulenburg H."/>
            <person name="Samuel B."/>
        </authorList>
    </citation>
    <scope>NUCLEOTIDE SEQUENCE [LARGE SCALE GENOMIC DNA]</scope>
    <source>
        <strain evidence="2 3">BIGb0170</strain>
    </source>
</reference>
<accession>A0A7G5E8Z7</accession>
<dbReference type="Proteomes" id="UP000515450">
    <property type="component" value="Chromosome"/>
</dbReference>
<protein>
    <submittedName>
        <fullName evidence="2">Glycosyltransferase family 4 protein</fullName>
    </submittedName>
</protein>
<name>A0A7G5E8Z7_9SPHI</name>
<dbReference type="PANTHER" id="PTHR46401">
    <property type="entry name" value="GLYCOSYLTRANSFERASE WBBK-RELATED"/>
    <property type="match status" value="1"/>
</dbReference>
<dbReference type="GO" id="GO:0016757">
    <property type="term" value="F:glycosyltransferase activity"/>
    <property type="evidence" value="ECO:0007669"/>
    <property type="project" value="TreeGrafter"/>
</dbReference>
<sequence length="395" mass="45971">MSKRKRVLYFMPVNPMNDRAGNITRCIQLLEYFERNNPYVETAFVSFDHWAPADKTSFEQKFPNIRLILIQHRENKGNYLKYFFRDKLSRLFLKKGLDQVTPFHLKQIRKQFSGNFDVTLISYVEWGRFVEAVPSKLTIIDTHDLITSQYLTRSGDRKSIGQVFQEELEILNCADEVWTYSIEEQYIFEQFLTNKVRLLPVSSSIRKKEKVENRIDHEILYVASDNGHNQRSIEWFIQEVLPLVNERFSLTVVGKICDKIEDNSRIEKVGVVDDLSDIYNTSKITICPMLSGTGIKIKVLESLGYGLPVVTNRRGVDGLVNKVSNGCLIADDPNQFAFYINKLLSDSQFYNQLQTQGAQFYESYYAPNNEIRILDECFLGKENIDIEESNLRDIK</sequence>
<evidence type="ECO:0000313" key="2">
    <source>
        <dbReference type="EMBL" id="QMV70472.1"/>
    </source>
</evidence>
<dbReference type="EMBL" id="CP058555">
    <property type="protein sequence ID" value="QMV70472.1"/>
    <property type="molecule type" value="Genomic_DNA"/>
</dbReference>
<organism evidence="2 3">
    <name type="scientific">Sphingobacterium paramultivorum</name>
    <dbReference type="NCBI Taxonomy" id="2886510"/>
    <lineage>
        <taxon>Bacteria</taxon>
        <taxon>Pseudomonadati</taxon>
        <taxon>Bacteroidota</taxon>
        <taxon>Sphingobacteriia</taxon>
        <taxon>Sphingobacteriales</taxon>
        <taxon>Sphingobacteriaceae</taxon>
        <taxon>Sphingobacterium</taxon>
    </lineage>
</organism>
<proteinExistence type="predicted"/>
<gene>
    <name evidence="2" type="ORF">HS960_23685</name>
</gene>
<dbReference type="GO" id="GO:0009103">
    <property type="term" value="P:lipopolysaccharide biosynthetic process"/>
    <property type="evidence" value="ECO:0007669"/>
    <property type="project" value="TreeGrafter"/>
</dbReference>
<dbReference type="Gene3D" id="3.40.50.2000">
    <property type="entry name" value="Glycogen Phosphorylase B"/>
    <property type="match status" value="1"/>
</dbReference>
<dbReference type="SUPFAM" id="SSF53756">
    <property type="entry name" value="UDP-Glycosyltransferase/glycogen phosphorylase"/>
    <property type="match status" value="1"/>
</dbReference>
<keyword evidence="3" id="KW-1185">Reference proteome</keyword>
<evidence type="ECO:0000256" key="1">
    <source>
        <dbReference type="ARBA" id="ARBA00022679"/>
    </source>
</evidence>
<evidence type="ECO:0000313" key="3">
    <source>
        <dbReference type="Proteomes" id="UP000515450"/>
    </source>
</evidence>
<keyword evidence="1 2" id="KW-0808">Transferase</keyword>
<dbReference type="Pfam" id="PF13692">
    <property type="entry name" value="Glyco_trans_1_4"/>
    <property type="match status" value="1"/>
</dbReference>
<dbReference type="RefSeq" id="WP_182330740.1">
    <property type="nucleotide sequence ID" value="NZ_CP058555.1"/>
</dbReference>
<dbReference type="PANTHER" id="PTHR46401:SF2">
    <property type="entry name" value="GLYCOSYLTRANSFERASE WBBK-RELATED"/>
    <property type="match status" value="1"/>
</dbReference>
<dbReference type="AlphaFoldDB" id="A0A7G5E8Z7"/>